<evidence type="ECO:0000313" key="2">
    <source>
        <dbReference type="Proteomes" id="UP000031167"/>
    </source>
</evidence>
<protein>
    <submittedName>
        <fullName evidence="1">Uncharacterized protein</fullName>
    </submittedName>
</protein>
<reference evidence="1 2" key="1">
    <citation type="submission" date="2014-12" db="EMBL/GenBank/DDBJ databases">
        <title>Genome sequencing of Chryseobacterium taiwanense TPW19.</title>
        <authorList>
            <person name="Tan P.W."/>
            <person name="Chan K.-G."/>
        </authorList>
    </citation>
    <scope>NUCLEOTIDE SEQUENCE [LARGE SCALE GENOMIC DNA]</scope>
    <source>
        <strain evidence="1 2">TPW19</strain>
    </source>
</reference>
<sequence>MKNLLVFLFIITSCLFFGQSDVYFGKKPLVGAEIILENGDIKTGFLQDFKIARYLNSDLQSITSIEKRLDYDTKEFKFKENVNSPIQKINIEDVKRIVILNTDGSERLVYDKMKLKTINSKHEVVDLNKTVILPLEQEGKLNLYGITLMLYSTISTQFGTSIKGGYGTTLFIPYLKHSDSEYAYLPFDINRMNLFNLGKLEGKFKIALQEATKPCPEFQANIDETMKVFEKPMKKEMKQMYYDKEEKKKQIRKATKDKAEEEFLQMKVDAEYGMEPYLKLVNDYNQKCTK</sequence>
<name>A0A0B4D1T0_9FLAO</name>
<dbReference type="EMBL" id="JWTA01000009">
    <property type="protein sequence ID" value="KIC62587.1"/>
    <property type="molecule type" value="Genomic_DNA"/>
</dbReference>
<proteinExistence type="predicted"/>
<comment type="caution">
    <text evidence="1">The sequence shown here is derived from an EMBL/GenBank/DDBJ whole genome shotgun (WGS) entry which is preliminary data.</text>
</comment>
<dbReference type="AlphaFoldDB" id="A0A0B4D1T0"/>
<dbReference type="RefSeq" id="WP_039369690.1">
    <property type="nucleotide sequence ID" value="NZ_JWTA01000009.1"/>
</dbReference>
<keyword evidence="2" id="KW-1185">Reference proteome</keyword>
<dbReference type="STRING" id="363331.RM51_12040"/>
<accession>A0A0B4D1T0</accession>
<dbReference type="OrthoDB" id="1348221at2"/>
<gene>
    <name evidence="1" type="ORF">RM51_12040</name>
</gene>
<evidence type="ECO:0000313" key="1">
    <source>
        <dbReference type="EMBL" id="KIC62587.1"/>
    </source>
</evidence>
<dbReference type="Proteomes" id="UP000031167">
    <property type="component" value="Unassembled WGS sequence"/>
</dbReference>
<organism evidence="1 2">
    <name type="scientific">Chryseobacterium taiwanense</name>
    <dbReference type="NCBI Taxonomy" id="363331"/>
    <lineage>
        <taxon>Bacteria</taxon>
        <taxon>Pseudomonadati</taxon>
        <taxon>Bacteroidota</taxon>
        <taxon>Flavobacteriia</taxon>
        <taxon>Flavobacteriales</taxon>
        <taxon>Weeksellaceae</taxon>
        <taxon>Chryseobacterium group</taxon>
        <taxon>Chryseobacterium</taxon>
    </lineage>
</organism>